<dbReference type="Proteomes" id="UP000188836">
    <property type="component" value="Unassembled WGS sequence"/>
</dbReference>
<organism evidence="1 2">
    <name type="scientific">Nocardia donostiensis</name>
    <dbReference type="NCBI Taxonomy" id="1538463"/>
    <lineage>
        <taxon>Bacteria</taxon>
        <taxon>Bacillati</taxon>
        <taxon>Actinomycetota</taxon>
        <taxon>Actinomycetes</taxon>
        <taxon>Mycobacteriales</taxon>
        <taxon>Nocardiaceae</taxon>
        <taxon>Nocardia</taxon>
    </lineage>
</organism>
<dbReference type="EMBL" id="MUMY01000007">
    <property type="protein sequence ID" value="ONM48916.1"/>
    <property type="molecule type" value="Genomic_DNA"/>
</dbReference>
<protein>
    <submittedName>
        <fullName evidence="1">Uncharacterized protein</fullName>
    </submittedName>
</protein>
<accession>A0A1W0AYX2</accession>
<gene>
    <name evidence="1" type="ORF">B0T46_10685</name>
</gene>
<dbReference type="OrthoDB" id="4571502at2"/>
<comment type="caution">
    <text evidence="1">The sequence shown here is derived from an EMBL/GenBank/DDBJ whole genome shotgun (WGS) entry which is preliminary data.</text>
</comment>
<dbReference type="RefSeq" id="WP_077116396.1">
    <property type="nucleotide sequence ID" value="NZ_LOKT01000005.1"/>
</dbReference>
<sequence length="330" mass="35998">MTWTGEIKQEQLLPPRQHGASWRESEYRVIEARLRAGVELPAIAAELGRTPTAVQAVLRNFVPPGEKVRAGERASWIRDRLAAEPDWDWWSVVVEHHTHSASSLWLTEHEHLARAAWRDRTPMPVLAQRLGTAELAVAEFLRALGLAENLAEVADRLGATPGHGLAKRVRAALDQDVSASWVLVVDGAEGTVKPRSAPVKRHVSVHESRAAAEAGRDRVLRWHRRNAGDSTNPVWWTIAQRGVGDMAGRTYCGVYSPRRTDDGVRADALAVGDRIRLAGTDGSPLEAVVESVTNNDGVVVADLGPVADSRVRQVIEFDAAELVEVLPAAG</sequence>
<dbReference type="AlphaFoldDB" id="A0A1W0AYX2"/>
<evidence type="ECO:0000313" key="2">
    <source>
        <dbReference type="Proteomes" id="UP000188836"/>
    </source>
</evidence>
<proteinExistence type="predicted"/>
<keyword evidence="2" id="KW-1185">Reference proteome</keyword>
<name>A0A1W0AYX2_9NOCA</name>
<reference evidence="1 2" key="1">
    <citation type="journal article" date="2016" name="Antonie Van Leeuwenhoek">
        <title>Nocardia donostiensis sp. nov., isolated from human respiratory specimens.</title>
        <authorList>
            <person name="Ercibengoa M."/>
            <person name="Bell M."/>
            <person name="Marimon J.M."/>
            <person name="Humrighouse B."/>
            <person name="Klenk H.P."/>
            <person name="Potter G."/>
            <person name="Perez-Trallero E."/>
        </authorList>
    </citation>
    <scope>NUCLEOTIDE SEQUENCE [LARGE SCALE GENOMIC DNA]</scope>
    <source>
        <strain evidence="1 2">X1655</strain>
    </source>
</reference>
<evidence type="ECO:0000313" key="1">
    <source>
        <dbReference type="EMBL" id="ONM48916.1"/>
    </source>
</evidence>